<keyword evidence="9" id="KW-0175">Coiled coil</keyword>
<reference evidence="12 13" key="1">
    <citation type="submission" date="2015-07" db="EMBL/GenBank/DDBJ databases">
        <title>The genome of Melipona quadrifasciata.</title>
        <authorList>
            <person name="Pan H."/>
            <person name="Kapheim K."/>
        </authorList>
    </citation>
    <scope>NUCLEOTIDE SEQUENCE [LARGE SCALE GENOMIC DNA]</scope>
    <source>
        <strain evidence="12">0111107301</strain>
        <tissue evidence="12">Whole body</tissue>
    </source>
</reference>
<dbReference type="Proteomes" id="UP000053105">
    <property type="component" value="Unassembled WGS sequence"/>
</dbReference>
<evidence type="ECO:0000259" key="11">
    <source>
        <dbReference type="Pfam" id="PF26148"/>
    </source>
</evidence>
<comment type="similarity">
    <text evidence="2">Belongs to the VPS18 family.</text>
</comment>
<dbReference type="STRING" id="166423.A0A0M8ZR28"/>
<evidence type="ECO:0000256" key="3">
    <source>
        <dbReference type="ARBA" id="ARBA00017338"/>
    </source>
</evidence>
<dbReference type="InterPro" id="IPR000547">
    <property type="entry name" value="Clathrin_H-chain/VPS_repeat"/>
</dbReference>
<evidence type="ECO:0000256" key="6">
    <source>
        <dbReference type="ARBA" id="ARBA00022833"/>
    </source>
</evidence>
<evidence type="ECO:0000313" key="13">
    <source>
        <dbReference type="Proteomes" id="UP000053105"/>
    </source>
</evidence>
<comment type="subcellular location">
    <subcellularLocation>
        <location evidence="1">Late endosome membrane</location>
        <topology evidence="1">Peripheral membrane protein</topology>
        <orientation evidence="1">Cytoplasmic side</orientation>
    </subcellularLocation>
</comment>
<gene>
    <name evidence="12" type="ORF">WN51_07642</name>
</gene>
<dbReference type="EMBL" id="KQ435970">
    <property type="protein sequence ID" value="KOX67789.1"/>
    <property type="molecule type" value="Genomic_DNA"/>
</dbReference>
<organism evidence="12 13">
    <name type="scientific">Melipona quadrifasciata</name>
    <dbReference type="NCBI Taxonomy" id="166423"/>
    <lineage>
        <taxon>Eukaryota</taxon>
        <taxon>Metazoa</taxon>
        <taxon>Ecdysozoa</taxon>
        <taxon>Arthropoda</taxon>
        <taxon>Hexapoda</taxon>
        <taxon>Insecta</taxon>
        <taxon>Pterygota</taxon>
        <taxon>Neoptera</taxon>
        <taxon>Endopterygota</taxon>
        <taxon>Hymenoptera</taxon>
        <taxon>Apocrita</taxon>
        <taxon>Aculeata</taxon>
        <taxon>Apoidea</taxon>
        <taxon>Anthophila</taxon>
        <taxon>Apidae</taxon>
        <taxon>Melipona</taxon>
    </lineage>
</organism>
<feature type="repeat" description="CHCR" evidence="8">
    <location>
        <begin position="272"/>
        <end position="428"/>
    </location>
</feature>
<dbReference type="GO" id="GO:0006904">
    <property type="term" value="P:vesicle docking involved in exocytosis"/>
    <property type="evidence" value="ECO:0007669"/>
    <property type="project" value="TreeGrafter"/>
</dbReference>
<evidence type="ECO:0000256" key="8">
    <source>
        <dbReference type="PROSITE-ProRule" id="PRU01006"/>
    </source>
</evidence>
<evidence type="ECO:0000256" key="5">
    <source>
        <dbReference type="ARBA" id="ARBA00022771"/>
    </source>
</evidence>
<dbReference type="GO" id="GO:0030674">
    <property type="term" value="F:protein-macromolecule adaptor activity"/>
    <property type="evidence" value="ECO:0007669"/>
    <property type="project" value="TreeGrafter"/>
</dbReference>
<dbReference type="Pfam" id="PF05131">
    <property type="entry name" value="Pep3_Vps18"/>
    <property type="match status" value="1"/>
</dbReference>
<dbReference type="GO" id="GO:0007032">
    <property type="term" value="P:endosome organization"/>
    <property type="evidence" value="ECO:0007669"/>
    <property type="project" value="TreeGrafter"/>
</dbReference>
<sequence>MSLLNQDLIFEDIYKDVLGKLLNITKDYVTRSIWAYSERAVFKYKINKEDRNVWQIYIDKGEFELAKQYCKDNPAHMDQVLLRQAEMLFKNKKYEESALIYANTHSSFEEISSKFLQEWQIEALKTFLKKKLEGLKTQDKTQITMIVVWIIELFMNQMGVLRSNNTSYLHDSQYLELQKQFDSFLAIPKVEECIKRNRSTIYNLMATHGDKDNLIRLTIMHCNYEEVIRQHLYKNNYLEALEVLKSQNNKELFYHFADILLQELPRPTMTALISQGSLLKPSKLLPALVSCNTDEKHAKEVIRYLEFCVYKQSCQEQAIHNFLLSLYTRYKRDEVMRYISSQGQDINMVHYDVHYALRLCQEVGLTEACVQLSALLGLWTTAVDLALTINVDLAKQIAAMPSDDDELRKKLWLKIAKHVVREKDDIQQAMEFLQHCDIVRIEDILPFFSDFVTIDHFKDAICNSLQEYNQHIQELKEEMQEATKAAELIRKDIQEFRTRCTFVNMKDTCNTCSVQLLLRPFYVFPCGHRFHSDCLVAALTPMLSMDHRTKLADLQRKLTALSNRPEYTGSVGSVTLSTKDQIQADIDDLIASECLYCGELMIESIDKPFIEEEDYERVMKEWI</sequence>
<dbReference type="SMART" id="SM00299">
    <property type="entry name" value="CLH"/>
    <property type="match status" value="1"/>
</dbReference>
<name>A0A0M8ZR28_9HYME</name>
<dbReference type="PANTHER" id="PTHR23323:SF26">
    <property type="entry name" value="VACUOLAR PROTEIN SORTING-ASSOCIATED PROTEIN 18 HOMOLOG"/>
    <property type="match status" value="1"/>
</dbReference>
<evidence type="ECO:0000256" key="9">
    <source>
        <dbReference type="SAM" id="Coils"/>
    </source>
</evidence>
<dbReference type="PROSITE" id="PS50236">
    <property type="entry name" value="CHCR"/>
    <property type="match status" value="1"/>
</dbReference>
<dbReference type="InterPro" id="IPR058919">
    <property type="entry name" value="Pep3/Vps18_RING_C"/>
</dbReference>
<keyword evidence="5" id="KW-0863">Zinc-finger</keyword>
<evidence type="ECO:0000313" key="12">
    <source>
        <dbReference type="EMBL" id="KOX67789.1"/>
    </source>
</evidence>
<dbReference type="Pfam" id="PF26148">
    <property type="entry name" value="VPS18_RING_C"/>
    <property type="match status" value="1"/>
</dbReference>
<evidence type="ECO:0000259" key="10">
    <source>
        <dbReference type="Pfam" id="PF05131"/>
    </source>
</evidence>
<dbReference type="SUPFAM" id="SSF57850">
    <property type="entry name" value="RING/U-box"/>
    <property type="match status" value="1"/>
</dbReference>
<dbReference type="GO" id="GO:0008333">
    <property type="term" value="P:endosome to lysosome transport"/>
    <property type="evidence" value="ECO:0007669"/>
    <property type="project" value="TreeGrafter"/>
</dbReference>
<keyword evidence="6" id="KW-0862">Zinc</keyword>
<dbReference type="PANTHER" id="PTHR23323">
    <property type="entry name" value="VACUOLAR PROTEIN SORTING-ASSOCIATED PROTEIN"/>
    <property type="match status" value="1"/>
</dbReference>
<protein>
    <recommendedName>
        <fullName evidence="3">Vacuolar protein sorting-associated protein 18 homolog</fullName>
    </recommendedName>
</protein>
<dbReference type="GO" id="GO:0007040">
    <property type="term" value="P:lysosome organization"/>
    <property type="evidence" value="ECO:0007669"/>
    <property type="project" value="TreeGrafter"/>
</dbReference>
<dbReference type="GO" id="GO:0008270">
    <property type="term" value="F:zinc ion binding"/>
    <property type="evidence" value="ECO:0007669"/>
    <property type="project" value="UniProtKB-KW"/>
</dbReference>
<dbReference type="GO" id="GO:0031902">
    <property type="term" value="C:late endosome membrane"/>
    <property type="evidence" value="ECO:0007669"/>
    <property type="project" value="UniProtKB-SubCell"/>
</dbReference>
<evidence type="ECO:0000256" key="2">
    <source>
        <dbReference type="ARBA" id="ARBA00010454"/>
    </source>
</evidence>
<evidence type="ECO:0000256" key="7">
    <source>
        <dbReference type="ARBA" id="ARBA00023136"/>
    </source>
</evidence>
<feature type="domain" description="Pep3/Vps18 beta-propeller" evidence="10">
    <location>
        <begin position="2"/>
        <end position="46"/>
    </location>
</feature>
<evidence type="ECO:0000256" key="4">
    <source>
        <dbReference type="ARBA" id="ARBA00022723"/>
    </source>
</evidence>
<dbReference type="OrthoDB" id="1845386at2759"/>
<feature type="coiled-coil region" evidence="9">
    <location>
        <begin position="458"/>
        <end position="499"/>
    </location>
</feature>
<dbReference type="GO" id="GO:0006886">
    <property type="term" value="P:intracellular protein transport"/>
    <property type="evidence" value="ECO:0007669"/>
    <property type="project" value="UniProtKB-UniRule"/>
</dbReference>
<proteinExistence type="inferred from homology"/>
<keyword evidence="4" id="KW-0479">Metal-binding</keyword>
<dbReference type="InterPro" id="IPR007810">
    <property type="entry name" value="Pep3/Vps18_beta-prop"/>
</dbReference>
<evidence type="ECO:0000256" key="1">
    <source>
        <dbReference type="ARBA" id="ARBA00004492"/>
    </source>
</evidence>
<accession>A0A0M8ZR28</accession>
<keyword evidence="13" id="KW-1185">Reference proteome</keyword>
<keyword evidence="7" id="KW-0472">Membrane</keyword>
<dbReference type="GO" id="GO:0048284">
    <property type="term" value="P:organelle fusion"/>
    <property type="evidence" value="ECO:0007669"/>
    <property type="project" value="TreeGrafter"/>
</dbReference>
<dbReference type="GO" id="GO:0030897">
    <property type="term" value="C:HOPS complex"/>
    <property type="evidence" value="ECO:0007669"/>
    <property type="project" value="TreeGrafter"/>
</dbReference>
<feature type="domain" description="Pep3/Vps18 RING C-terminal" evidence="11">
    <location>
        <begin position="506"/>
        <end position="602"/>
    </location>
</feature>
<dbReference type="AlphaFoldDB" id="A0A0M8ZR28"/>